<dbReference type="InterPro" id="IPR013955">
    <property type="entry name" value="Rep_factor-A_C"/>
</dbReference>
<feature type="domain" description="Replication factor A C-terminal" evidence="1">
    <location>
        <begin position="21"/>
        <end position="139"/>
    </location>
</feature>
<proteinExistence type="predicted"/>
<reference evidence="2" key="1">
    <citation type="journal article" date="2022" name="Cell">
        <title>Repeat-based holocentromeres influence genome architecture and karyotype evolution.</title>
        <authorList>
            <person name="Hofstatter P.G."/>
            <person name="Thangavel G."/>
            <person name="Lux T."/>
            <person name="Neumann P."/>
            <person name="Vondrak T."/>
            <person name="Novak P."/>
            <person name="Zhang M."/>
            <person name="Costa L."/>
            <person name="Castellani M."/>
            <person name="Scott A."/>
            <person name="Toegelov H."/>
            <person name="Fuchs J."/>
            <person name="Mata-Sucre Y."/>
            <person name="Dias Y."/>
            <person name="Vanzela A.L.L."/>
            <person name="Huettel B."/>
            <person name="Almeida C.C.S."/>
            <person name="Simkova H."/>
            <person name="Souza G."/>
            <person name="Pedrosa-Harand A."/>
            <person name="Macas J."/>
            <person name="Mayer K.F.X."/>
            <person name="Houben A."/>
            <person name="Marques A."/>
        </authorList>
    </citation>
    <scope>NUCLEOTIDE SEQUENCE</scope>
    <source>
        <strain evidence="2">RhyBre1mFocal</strain>
    </source>
</reference>
<dbReference type="Pfam" id="PF08646">
    <property type="entry name" value="Rep_fac-A_C"/>
    <property type="match status" value="1"/>
</dbReference>
<dbReference type="Gene3D" id="2.40.50.140">
    <property type="entry name" value="Nucleic acid-binding proteins"/>
    <property type="match status" value="1"/>
</dbReference>
<evidence type="ECO:0000313" key="3">
    <source>
        <dbReference type="Proteomes" id="UP001151287"/>
    </source>
</evidence>
<name>A0A9Q0C5N7_9POAL</name>
<dbReference type="OrthoDB" id="1922776at2759"/>
<evidence type="ECO:0000313" key="2">
    <source>
        <dbReference type="EMBL" id="KAJ1687758.1"/>
    </source>
</evidence>
<dbReference type="EMBL" id="JAMQYH010000005">
    <property type="protein sequence ID" value="KAJ1687758.1"/>
    <property type="molecule type" value="Genomic_DNA"/>
</dbReference>
<comment type="caution">
    <text evidence="2">The sequence shown here is derived from an EMBL/GenBank/DDBJ whole genome shotgun (WGS) entry which is preliminary data.</text>
</comment>
<gene>
    <name evidence="2" type="ORF">LUZ63_019148</name>
</gene>
<keyword evidence="3" id="KW-1185">Reference proteome</keyword>
<protein>
    <recommendedName>
        <fullName evidence="1">Replication factor A C-terminal domain-containing protein</fullName>
    </recommendedName>
</protein>
<dbReference type="Proteomes" id="UP001151287">
    <property type="component" value="Unassembled WGS sequence"/>
</dbReference>
<dbReference type="SUPFAM" id="SSF50249">
    <property type="entry name" value="Nucleic acid-binding proteins"/>
    <property type="match status" value="1"/>
</dbReference>
<sequence>MKPEATTTQAPSPSSWTPPFCTILSADTDNLAYRACSLCERALPDLGGPCSLCSRRNPSLPPTKLLYRLLLSIATYDQVLVVVAFDRAARVLLGCPASDFLQFCSAHDGAACTAGQLLEGEMCRFTLKASKKGNAEHLRVVSVEPLRTGFRPVINSLREIYGDVEIYMKEEDSHPLIVFRSEPFDLISTVKIGRAYQSGIMHGASISIEIKSDT</sequence>
<organism evidence="2 3">
    <name type="scientific">Rhynchospora breviuscula</name>
    <dbReference type="NCBI Taxonomy" id="2022672"/>
    <lineage>
        <taxon>Eukaryota</taxon>
        <taxon>Viridiplantae</taxon>
        <taxon>Streptophyta</taxon>
        <taxon>Embryophyta</taxon>
        <taxon>Tracheophyta</taxon>
        <taxon>Spermatophyta</taxon>
        <taxon>Magnoliopsida</taxon>
        <taxon>Liliopsida</taxon>
        <taxon>Poales</taxon>
        <taxon>Cyperaceae</taxon>
        <taxon>Cyperoideae</taxon>
        <taxon>Rhynchosporeae</taxon>
        <taxon>Rhynchospora</taxon>
    </lineage>
</organism>
<dbReference type="AlphaFoldDB" id="A0A9Q0C5N7"/>
<evidence type="ECO:0000259" key="1">
    <source>
        <dbReference type="Pfam" id="PF08646"/>
    </source>
</evidence>
<dbReference type="InterPro" id="IPR012340">
    <property type="entry name" value="NA-bd_OB-fold"/>
</dbReference>
<accession>A0A9Q0C5N7</accession>